<organism evidence="4 5">
    <name type="scientific">Aspergillus cavernicola</name>
    <dbReference type="NCBI Taxonomy" id="176166"/>
    <lineage>
        <taxon>Eukaryota</taxon>
        <taxon>Fungi</taxon>
        <taxon>Dikarya</taxon>
        <taxon>Ascomycota</taxon>
        <taxon>Pezizomycotina</taxon>
        <taxon>Eurotiomycetes</taxon>
        <taxon>Eurotiomycetidae</taxon>
        <taxon>Eurotiales</taxon>
        <taxon>Aspergillaceae</taxon>
        <taxon>Aspergillus</taxon>
        <taxon>Aspergillus subgen. Nidulantes</taxon>
    </lineage>
</organism>
<reference evidence="4 5" key="1">
    <citation type="submission" date="2024-07" db="EMBL/GenBank/DDBJ databases">
        <title>Section-level genome sequencing and comparative genomics of Aspergillus sections Usti and Cavernicolus.</title>
        <authorList>
            <consortium name="Lawrence Berkeley National Laboratory"/>
            <person name="Nybo J.L."/>
            <person name="Vesth T.C."/>
            <person name="Theobald S."/>
            <person name="Frisvad J.C."/>
            <person name="Larsen T.O."/>
            <person name="Kjaerboelling I."/>
            <person name="Rothschild-Mancinelli K."/>
            <person name="Lyhne E.K."/>
            <person name="Kogle M.E."/>
            <person name="Barry K."/>
            <person name="Clum A."/>
            <person name="Na H."/>
            <person name="Ledsgaard L."/>
            <person name="Lin J."/>
            <person name="Lipzen A."/>
            <person name="Kuo A."/>
            <person name="Riley R."/>
            <person name="Mondo S."/>
            <person name="LaButti K."/>
            <person name="Haridas S."/>
            <person name="Pangalinan J."/>
            <person name="Salamov A.A."/>
            <person name="Simmons B.A."/>
            <person name="Magnuson J.K."/>
            <person name="Chen J."/>
            <person name="Drula E."/>
            <person name="Henrissat B."/>
            <person name="Wiebenga A."/>
            <person name="Lubbers R.J."/>
            <person name="Gomes A.C."/>
            <person name="Makela M.R."/>
            <person name="Stajich J."/>
            <person name="Grigoriev I.V."/>
            <person name="Mortensen U.H."/>
            <person name="De vries R.P."/>
            <person name="Baker S.E."/>
            <person name="Andersen M.R."/>
        </authorList>
    </citation>
    <scope>NUCLEOTIDE SEQUENCE [LARGE SCALE GENOMIC DNA]</scope>
    <source>
        <strain evidence="4 5">CBS 600.67</strain>
    </source>
</reference>
<evidence type="ECO:0008006" key="6">
    <source>
        <dbReference type="Google" id="ProtNLM"/>
    </source>
</evidence>
<keyword evidence="5" id="KW-1185">Reference proteome</keyword>
<evidence type="ECO:0000256" key="2">
    <source>
        <dbReference type="ARBA" id="ARBA00023002"/>
    </source>
</evidence>
<dbReference type="InterPro" id="IPR002347">
    <property type="entry name" value="SDR_fam"/>
</dbReference>
<dbReference type="Proteomes" id="UP001610335">
    <property type="component" value="Unassembled WGS sequence"/>
</dbReference>
<proteinExistence type="inferred from homology"/>
<dbReference type="InterPro" id="IPR051911">
    <property type="entry name" value="SDR_oxidoreductase"/>
</dbReference>
<dbReference type="CDD" id="cd05374">
    <property type="entry name" value="17beta-HSD-like_SDR_c"/>
    <property type="match status" value="1"/>
</dbReference>
<dbReference type="Gene3D" id="3.40.50.720">
    <property type="entry name" value="NAD(P)-binding Rossmann-like Domain"/>
    <property type="match status" value="1"/>
</dbReference>
<sequence>MPLIWLITGTSSGFGNEFVKQVLSRGDKVIATARNVAKISHLKELGAAVMALDVTSPQPELNAKAAEAISVYGQVDVLVNNAAFTQFGFLEDMNDENYVKQFNTNVFGTINTTRAFLPHLRSRKAGTIVTIGSMSAWETYPGVGAYSASKAALRYAMDALDQEVGSIGIKSLLVEPGQFRTELLSSQNSNYAETNIQEYQAVAQATFETFRGAHGNQRGDVQKGVARIIDVVRGENGAAGKKWPKELVLGPDAVAVIRKKCEETLKMLAEWEQFSTGTDVV</sequence>
<evidence type="ECO:0000256" key="3">
    <source>
        <dbReference type="RuleBase" id="RU000363"/>
    </source>
</evidence>
<accession>A0ABR4J0Y3</accession>
<protein>
    <recommendedName>
        <fullName evidence="6">NAD(P)-binding protein</fullName>
    </recommendedName>
</protein>
<comment type="similarity">
    <text evidence="1 3">Belongs to the short-chain dehydrogenases/reductases (SDR) family.</text>
</comment>
<keyword evidence="2" id="KW-0560">Oxidoreductase</keyword>
<evidence type="ECO:0000256" key="1">
    <source>
        <dbReference type="ARBA" id="ARBA00006484"/>
    </source>
</evidence>
<dbReference type="EMBL" id="JBFXLS010000003">
    <property type="protein sequence ID" value="KAL2833692.1"/>
    <property type="molecule type" value="Genomic_DNA"/>
</dbReference>
<dbReference type="PANTHER" id="PTHR43976">
    <property type="entry name" value="SHORT CHAIN DEHYDROGENASE"/>
    <property type="match status" value="1"/>
</dbReference>
<evidence type="ECO:0000313" key="5">
    <source>
        <dbReference type="Proteomes" id="UP001610335"/>
    </source>
</evidence>
<dbReference type="PANTHER" id="PTHR43976:SF16">
    <property type="entry name" value="SHORT-CHAIN DEHYDROGENASE_REDUCTASE FAMILY PROTEIN"/>
    <property type="match status" value="1"/>
</dbReference>
<gene>
    <name evidence="4" type="ORF">BDW59DRAFT_138078</name>
</gene>
<comment type="caution">
    <text evidence="4">The sequence shown here is derived from an EMBL/GenBank/DDBJ whole genome shotgun (WGS) entry which is preliminary data.</text>
</comment>
<name>A0ABR4J0Y3_9EURO</name>
<evidence type="ECO:0000313" key="4">
    <source>
        <dbReference type="EMBL" id="KAL2833692.1"/>
    </source>
</evidence>
<dbReference type="PRINTS" id="PR00081">
    <property type="entry name" value="GDHRDH"/>
</dbReference>
<dbReference type="PRINTS" id="PR00080">
    <property type="entry name" value="SDRFAMILY"/>
</dbReference>
<dbReference type="InterPro" id="IPR036291">
    <property type="entry name" value="NAD(P)-bd_dom_sf"/>
</dbReference>
<dbReference type="Pfam" id="PF00106">
    <property type="entry name" value="adh_short"/>
    <property type="match status" value="1"/>
</dbReference>
<dbReference type="SUPFAM" id="SSF51735">
    <property type="entry name" value="NAD(P)-binding Rossmann-fold domains"/>
    <property type="match status" value="1"/>
</dbReference>